<evidence type="ECO:0000256" key="15">
    <source>
        <dbReference type="ARBA" id="ARBA00023211"/>
    </source>
</evidence>
<comment type="function">
    <text evidence="17">Responsible for the synthesis of complex-type N-linked oligosaccharides in many glycoproteins as well as the carbohydrate moieties of glycolipids.</text>
</comment>
<dbReference type="PRINTS" id="PR02050">
    <property type="entry name" value="B14GALTRFASE"/>
</dbReference>
<evidence type="ECO:0000256" key="14">
    <source>
        <dbReference type="ARBA" id="ARBA00023180"/>
    </source>
</evidence>
<proteinExistence type="inferred from homology"/>
<dbReference type="GO" id="GO:0008092">
    <property type="term" value="F:cytoskeletal protein binding"/>
    <property type="evidence" value="ECO:0007669"/>
    <property type="project" value="TreeGrafter"/>
</dbReference>
<dbReference type="CDD" id="cd00899">
    <property type="entry name" value="b4GalT"/>
    <property type="match status" value="1"/>
</dbReference>
<evidence type="ECO:0000256" key="6">
    <source>
        <dbReference type="ARBA" id="ARBA00022679"/>
    </source>
</evidence>
<evidence type="ECO:0000313" key="21">
    <source>
        <dbReference type="Proteomes" id="UP000265040"/>
    </source>
</evidence>
<reference evidence="20" key="1">
    <citation type="submission" date="2021-04" db="EMBL/GenBank/DDBJ databases">
        <authorList>
            <consortium name="Wellcome Sanger Institute Data Sharing"/>
        </authorList>
    </citation>
    <scope>NUCLEOTIDE SEQUENCE [LARGE SCALE GENOMIC DNA]</scope>
</reference>
<dbReference type="Pfam" id="PF13733">
    <property type="entry name" value="Glyco_transf_7N"/>
    <property type="match status" value="1"/>
</dbReference>
<keyword evidence="11 17" id="KW-0333">Golgi apparatus</keyword>
<keyword evidence="13" id="KW-1015">Disulfide bond</keyword>
<comment type="pathway">
    <text evidence="3 17">Protein modification; protein glycosylation.</text>
</comment>
<evidence type="ECO:0000256" key="5">
    <source>
        <dbReference type="ARBA" id="ARBA00022676"/>
    </source>
</evidence>
<keyword evidence="5 17" id="KW-0328">Glycosyltransferase</keyword>
<evidence type="ECO:0000256" key="8">
    <source>
        <dbReference type="ARBA" id="ARBA00022723"/>
    </source>
</evidence>
<keyword evidence="7 17" id="KW-0812">Transmembrane</keyword>
<keyword evidence="8 17" id="KW-0479">Metal-binding</keyword>
<keyword evidence="15 17" id="KW-0464">Manganese</keyword>
<evidence type="ECO:0000256" key="4">
    <source>
        <dbReference type="ARBA" id="ARBA00005735"/>
    </source>
</evidence>
<evidence type="ECO:0000259" key="18">
    <source>
        <dbReference type="Pfam" id="PF02709"/>
    </source>
</evidence>
<dbReference type="GeneID" id="113164769"/>
<comment type="similarity">
    <text evidence="4 17">Belongs to the glycosyltransferase 7 family.</text>
</comment>
<dbReference type="OMA" id="HNEPNPK"/>
<evidence type="ECO:0000256" key="7">
    <source>
        <dbReference type="ARBA" id="ARBA00022692"/>
    </source>
</evidence>
<accession>A0A3Q1IMY5</accession>
<dbReference type="Pfam" id="PF02709">
    <property type="entry name" value="Glyco_transf_7C"/>
    <property type="match status" value="1"/>
</dbReference>
<dbReference type="GO" id="GO:0003945">
    <property type="term" value="F:N-acetyllactosamine synthase activity"/>
    <property type="evidence" value="ECO:0007669"/>
    <property type="project" value="UniProtKB-EC"/>
</dbReference>
<dbReference type="GO" id="GO:0000139">
    <property type="term" value="C:Golgi membrane"/>
    <property type="evidence" value="ECO:0007669"/>
    <property type="project" value="UniProtKB-SubCell"/>
</dbReference>
<feature type="domain" description="Galactosyltransferase C-terminal" evidence="18">
    <location>
        <begin position="226"/>
        <end position="303"/>
    </location>
</feature>
<feature type="transmembrane region" description="Helical" evidence="17">
    <location>
        <begin position="6"/>
        <end position="26"/>
    </location>
</feature>
<dbReference type="GO" id="GO:0006487">
    <property type="term" value="P:protein N-linked glycosylation"/>
    <property type="evidence" value="ECO:0007669"/>
    <property type="project" value="TreeGrafter"/>
</dbReference>
<dbReference type="UniPathway" id="UPA00378"/>
<dbReference type="FunFam" id="3.90.550.10:FF:000028">
    <property type="entry name" value="beta-1,4-galactosyltransferase 1"/>
    <property type="match status" value="1"/>
</dbReference>
<organism evidence="20 21">
    <name type="scientific">Anabas testudineus</name>
    <name type="common">Climbing perch</name>
    <name type="synonym">Anthias testudineus</name>
    <dbReference type="NCBI Taxonomy" id="64144"/>
    <lineage>
        <taxon>Eukaryota</taxon>
        <taxon>Metazoa</taxon>
        <taxon>Chordata</taxon>
        <taxon>Craniata</taxon>
        <taxon>Vertebrata</taxon>
        <taxon>Euteleostomi</taxon>
        <taxon>Actinopterygii</taxon>
        <taxon>Neopterygii</taxon>
        <taxon>Teleostei</taxon>
        <taxon>Neoteleostei</taxon>
        <taxon>Acanthomorphata</taxon>
        <taxon>Anabantaria</taxon>
        <taxon>Anabantiformes</taxon>
        <taxon>Anabantoidei</taxon>
        <taxon>Anabantidae</taxon>
        <taxon>Anabas</taxon>
    </lineage>
</organism>
<dbReference type="Gene3D" id="3.90.550.10">
    <property type="entry name" value="Spore Coat Polysaccharide Biosynthesis Protein SpsA, Chain A"/>
    <property type="match status" value="1"/>
</dbReference>
<evidence type="ECO:0000256" key="11">
    <source>
        <dbReference type="ARBA" id="ARBA00023034"/>
    </source>
</evidence>
<dbReference type="PANTHER" id="PTHR19300:SF5">
    <property type="entry name" value="BETA-1,4-GALACTOSYLTRANSFERASE 1"/>
    <property type="match status" value="1"/>
</dbReference>
<dbReference type="SUPFAM" id="SSF53448">
    <property type="entry name" value="Nucleotide-diphospho-sugar transferases"/>
    <property type="match status" value="1"/>
</dbReference>
<keyword evidence="12 17" id="KW-0472">Membrane</keyword>
<dbReference type="InterPro" id="IPR003859">
    <property type="entry name" value="Galactosyl_T"/>
</dbReference>
<dbReference type="InterPro" id="IPR029044">
    <property type="entry name" value="Nucleotide-diphossugar_trans"/>
</dbReference>
<dbReference type="InterPro" id="IPR027995">
    <property type="entry name" value="Galactosyl_T_N"/>
</dbReference>
<sequence length="358" mass="41818">MLRKLFRAVSVFAILSVACFGLVLFFNKSRVSPALHFKPYYMLTGNDTLPWMIKERVSYLWTLETKTPEAAQVEIQAPPATNKTLELCPDIPPDLVGPLHVDFDFKRTLDDVRQEFQSTLQKGGRFKPSECISRHKVAVIIPFRNRHEHLRHWVYYLHPVLMRQQLDYGVYVINQAGEGVFNRAKLMNAGYKEALKEYEYDCFVFSDIDLVPMDDRNFYRCFDNPRHLAVAMDKFNFQLPYKNYFGGVSSLSRGQFLKINGFPNTYWGWGGEDDDIYRRIVYRGMTVSRPDLVTGKYRMIKHERDLHNEPNPKNPDKLGRTRWTMNNDGINSLKYTVKEIVKDILYTFITVDIDAPVN</sequence>
<evidence type="ECO:0000256" key="17">
    <source>
        <dbReference type="RuleBase" id="RU368121"/>
    </source>
</evidence>
<comment type="subcellular location">
    <subcellularLocation>
        <location evidence="2 17">Golgi apparatus membrane</location>
        <topology evidence="2 17">Single-pass type II membrane protein</topology>
    </subcellularLocation>
</comment>
<dbReference type="GO" id="GO:0005975">
    <property type="term" value="P:carbohydrate metabolic process"/>
    <property type="evidence" value="ECO:0007669"/>
    <property type="project" value="InterPro"/>
</dbReference>
<dbReference type="InParanoid" id="A0A3Q1IMY5"/>
<dbReference type="GeneTree" id="ENSGT00940000155244"/>
<reference evidence="20" key="2">
    <citation type="submission" date="2025-08" db="UniProtKB">
        <authorList>
            <consortium name="Ensembl"/>
        </authorList>
    </citation>
    <scope>IDENTIFICATION</scope>
</reference>
<evidence type="ECO:0000256" key="16">
    <source>
        <dbReference type="ARBA" id="ARBA00049413"/>
    </source>
</evidence>
<evidence type="ECO:0000259" key="19">
    <source>
        <dbReference type="Pfam" id="PF13733"/>
    </source>
</evidence>
<dbReference type="GO" id="GO:0046872">
    <property type="term" value="F:metal ion binding"/>
    <property type="evidence" value="ECO:0007669"/>
    <property type="project" value="UniProtKB-UniRule"/>
</dbReference>
<evidence type="ECO:0000256" key="3">
    <source>
        <dbReference type="ARBA" id="ARBA00004922"/>
    </source>
</evidence>
<dbReference type="Ensembl" id="ENSATET00000023486.3">
    <property type="protein sequence ID" value="ENSATEP00000023112.1"/>
    <property type="gene ID" value="ENSATEG00000016022.3"/>
</dbReference>
<evidence type="ECO:0000256" key="9">
    <source>
        <dbReference type="ARBA" id="ARBA00022968"/>
    </source>
</evidence>
<dbReference type="OrthoDB" id="10016069at2759"/>
<comment type="catalytic activity">
    <reaction evidence="16">
        <text>N-acetyl-D-glucosamine + UDP-alpha-D-galactose = beta-D-galactosyl-(1-&gt;4)-N-acetyl-D-glucosamine + UDP + H(+)</text>
        <dbReference type="Rhea" id="RHEA:17745"/>
        <dbReference type="ChEBI" id="CHEBI:15378"/>
        <dbReference type="ChEBI" id="CHEBI:58223"/>
        <dbReference type="ChEBI" id="CHEBI:60152"/>
        <dbReference type="ChEBI" id="CHEBI:66914"/>
        <dbReference type="ChEBI" id="CHEBI:506227"/>
        <dbReference type="EC" id="2.4.1.90"/>
    </reaction>
    <physiologicalReaction direction="left-to-right" evidence="16">
        <dbReference type="Rhea" id="RHEA:17746"/>
    </physiologicalReaction>
</comment>
<evidence type="ECO:0000256" key="12">
    <source>
        <dbReference type="ARBA" id="ARBA00023136"/>
    </source>
</evidence>
<feature type="domain" description="Galactosyltransferase N-terminal" evidence="19">
    <location>
        <begin position="88"/>
        <end position="221"/>
    </location>
</feature>
<protein>
    <recommendedName>
        <fullName evidence="17">Beta-1,4-galactosyltransferase</fullName>
        <shortName evidence="17">Beta-1,4-GalTase</shortName>
        <ecNumber evidence="17">2.4.1.-</ecNumber>
    </recommendedName>
</protein>
<dbReference type="GO" id="GO:0003831">
    <property type="term" value="F:beta-N-acetylglucosaminylglycopeptide beta-1,4-galactosyltransferase activity"/>
    <property type="evidence" value="ECO:0007669"/>
    <property type="project" value="TreeGrafter"/>
</dbReference>
<evidence type="ECO:0000256" key="10">
    <source>
        <dbReference type="ARBA" id="ARBA00022989"/>
    </source>
</evidence>
<dbReference type="Proteomes" id="UP000265040">
    <property type="component" value="Chromosome 2"/>
</dbReference>
<dbReference type="PROSITE" id="PS51257">
    <property type="entry name" value="PROKAR_LIPOPROTEIN"/>
    <property type="match status" value="1"/>
</dbReference>
<evidence type="ECO:0000256" key="2">
    <source>
        <dbReference type="ARBA" id="ARBA00004323"/>
    </source>
</evidence>
<dbReference type="AlphaFoldDB" id="A0A3Q1IMY5"/>
<keyword evidence="21" id="KW-1185">Reference proteome</keyword>
<keyword evidence="6 17" id="KW-0808">Transferase</keyword>
<name>A0A3Q1IMY5_ANATE</name>
<keyword evidence="10 17" id="KW-1133">Transmembrane helix</keyword>
<evidence type="ECO:0000256" key="1">
    <source>
        <dbReference type="ARBA" id="ARBA00001936"/>
    </source>
</evidence>
<dbReference type="RefSeq" id="XP_026220018.1">
    <property type="nucleotide sequence ID" value="XM_026364233.1"/>
</dbReference>
<dbReference type="InterPro" id="IPR027791">
    <property type="entry name" value="Galactosyl_T_C"/>
</dbReference>
<evidence type="ECO:0000313" key="20">
    <source>
        <dbReference type="Ensembl" id="ENSATEP00000023112.1"/>
    </source>
</evidence>
<dbReference type="GO" id="GO:0032580">
    <property type="term" value="C:Golgi cisterna membrane"/>
    <property type="evidence" value="ECO:0007669"/>
    <property type="project" value="UniProtKB-UniRule"/>
</dbReference>
<evidence type="ECO:0000256" key="13">
    <source>
        <dbReference type="ARBA" id="ARBA00023157"/>
    </source>
</evidence>
<dbReference type="PANTHER" id="PTHR19300">
    <property type="entry name" value="BETA-1,4-GALACTOSYLTRANSFERASE"/>
    <property type="match status" value="1"/>
</dbReference>
<keyword evidence="9 17" id="KW-0735">Signal-anchor</keyword>
<comment type="cofactor">
    <cofactor evidence="1 17">
        <name>Mn(2+)</name>
        <dbReference type="ChEBI" id="CHEBI:29035"/>
    </cofactor>
</comment>
<keyword evidence="14 17" id="KW-0325">Glycoprotein</keyword>
<reference evidence="20" key="3">
    <citation type="submission" date="2025-09" db="UniProtKB">
        <authorList>
            <consortium name="Ensembl"/>
        </authorList>
    </citation>
    <scope>IDENTIFICATION</scope>
</reference>
<dbReference type="STRING" id="64144.ENSATEP00000023112"/>
<dbReference type="EC" id="2.4.1.-" evidence="17"/>